<reference evidence="3" key="1">
    <citation type="submission" date="2025-08" db="UniProtKB">
        <authorList>
            <consortium name="RefSeq"/>
        </authorList>
    </citation>
    <scope>IDENTIFICATION</scope>
    <source>
        <tissue evidence="3">Whole organism</tissue>
    </source>
</reference>
<dbReference type="Proteomes" id="UP000504606">
    <property type="component" value="Unplaced"/>
</dbReference>
<evidence type="ECO:0000313" key="2">
    <source>
        <dbReference type="Proteomes" id="UP000504606"/>
    </source>
</evidence>
<gene>
    <name evidence="3" type="primary">LOC113213395</name>
</gene>
<dbReference type="KEGG" id="foc:113213395"/>
<sequence length="372" mass="39869">MGKDNESASSGDESEHENSSGESERENHDENEVVNSGDDEHVDEVDGSGDEAEAPADPASVENLEASSPEPPTEAPVEAAKIPARRGRKPKADKVPTKSAESVAAEVPAKRGRKPKVATVNEPVEAEASSTGRTLRPSKQAKEVVPTLKPKTAASKKKPDLVESNKKESDDSGPAKKRKVNPKKPAKTSELTEDGHQAEATEDDLEEKSKDVTKKATRGKSRKVIKEQDPEPAGSSKNVKQKSTKKVNEKDESNDIVPVKKSRAVKKVDVTEKADDEDTVASSEAGLMRGSKAAPKKTASKPDGEKTDSAPAPAKRTYTRKPKVNPDVDEMPAVEEPKKRGRPKKVQAETSAESNKTSQNGKVTVAIEHCKS</sequence>
<dbReference type="GeneID" id="113213395"/>
<evidence type="ECO:0000256" key="1">
    <source>
        <dbReference type="SAM" id="MobiDB-lite"/>
    </source>
</evidence>
<feature type="compositionally biased region" description="Acidic residues" evidence="1">
    <location>
        <begin position="40"/>
        <end position="54"/>
    </location>
</feature>
<organism evidence="2 3">
    <name type="scientific">Frankliniella occidentalis</name>
    <name type="common">Western flower thrips</name>
    <name type="synonym">Euthrips occidentalis</name>
    <dbReference type="NCBI Taxonomy" id="133901"/>
    <lineage>
        <taxon>Eukaryota</taxon>
        <taxon>Metazoa</taxon>
        <taxon>Ecdysozoa</taxon>
        <taxon>Arthropoda</taxon>
        <taxon>Hexapoda</taxon>
        <taxon>Insecta</taxon>
        <taxon>Pterygota</taxon>
        <taxon>Neoptera</taxon>
        <taxon>Paraneoptera</taxon>
        <taxon>Thysanoptera</taxon>
        <taxon>Terebrantia</taxon>
        <taxon>Thripoidea</taxon>
        <taxon>Thripidae</taxon>
        <taxon>Frankliniella</taxon>
    </lineage>
</organism>
<feature type="compositionally biased region" description="Polar residues" evidence="1">
    <location>
        <begin position="348"/>
        <end position="362"/>
    </location>
</feature>
<keyword evidence="2" id="KW-1185">Reference proteome</keyword>
<feature type="compositionally biased region" description="Basic and acidic residues" evidence="1">
    <location>
        <begin position="157"/>
        <end position="174"/>
    </location>
</feature>
<feature type="region of interest" description="Disordered" evidence="1">
    <location>
        <begin position="1"/>
        <end position="372"/>
    </location>
</feature>
<name>A0A6J1T4K1_FRAOC</name>
<protein>
    <submittedName>
        <fullName evidence="3">Uncharacterized protein LOC113213395</fullName>
    </submittedName>
</protein>
<proteinExistence type="predicted"/>
<evidence type="ECO:0000313" key="3">
    <source>
        <dbReference type="RefSeq" id="XP_026288233.1"/>
    </source>
</evidence>
<feature type="compositionally biased region" description="Basic and acidic residues" evidence="1">
    <location>
        <begin position="16"/>
        <end position="31"/>
    </location>
</feature>
<feature type="compositionally biased region" description="Basic residues" evidence="1">
    <location>
        <begin position="175"/>
        <end position="186"/>
    </location>
</feature>
<accession>A0A6J1T4K1</accession>
<dbReference type="RefSeq" id="XP_026288233.1">
    <property type="nucleotide sequence ID" value="XM_026432448.2"/>
</dbReference>
<dbReference type="AlphaFoldDB" id="A0A6J1T4K1"/>